<protein>
    <submittedName>
        <fullName evidence="1">Uncharacterized protein</fullName>
    </submittedName>
</protein>
<sequence>MVASTPRRENVHRYARLKQTRISRKIHELRAYEIAPHSTCKGVIRGMPLQDDPATLDGKIVKKKPLSLWQLRE</sequence>
<comment type="caution">
    <text evidence="1">The sequence shown here is derived from an EMBL/GenBank/DDBJ whole genome shotgun (WGS) entry which is preliminary data.</text>
</comment>
<evidence type="ECO:0000313" key="2">
    <source>
        <dbReference type="Proteomes" id="UP000821837"/>
    </source>
</evidence>
<proteinExistence type="predicted"/>
<dbReference type="Proteomes" id="UP000821837">
    <property type="component" value="Chromosome 3"/>
</dbReference>
<keyword evidence="2" id="KW-1185">Reference proteome</keyword>
<name>A0A9D4Q4K5_RHISA</name>
<dbReference type="AlphaFoldDB" id="A0A9D4Q4K5"/>
<reference evidence="1" key="1">
    <citation type="journal article" date="2020" name="Cell">
        <title>Large-Scale Comparative Analyses of Tick Genomes Elucidate Their Genetic Diversity and Vector Capacities.</title>
        <authorList>
            <consortium name="Tick Genome and Microbiome Consortium (TIGMIC)"/>
            <person name="Jia N."/>
            <person name="Wang J."/>
            <person name="Shi W."/>
            <person name="Du L."/>
            <person name="Sun Y."/>
            <person name="Zhan W."/>
            <person name="Jiang J.F."/>
            <person name="Wang Q."/>
            <person name="Zhang B."/>
            <person name="Ji P."/>
            <person name="Bell-Sakyi L."/>
            <person name="Cui X.M."/>
            <person name="Yuan T.T."/>
            <person name="Jiang B.G."/>
            <person name="Yang W.F."/>
            <person name="Lam T.T."/>
            <person name="Chang Q.C."/>
            <person name="Ding S.J."/>
            <person name="Wang X.J."/>
            <person name="Zhu J.G."/>
            <person name="Ruan X.D."/>
            <person name="Zhao L."/>
            <person name="Wei J.T."/>
            <person name="Ye R.Z."/>
            <person name="Que T.C."/>
            <person name="Du C.H."/>
            <person name="Zhou Y.H."/>
            <person name="Cheng J.X."/>
            <person name="Dai P.F."/>
            <person name="Guo W.B."/>
            <person name="Han X.H."/>
            <person name="Huang E.J."/>
            <person name="Li L.F."/>
            <person name="Wei W."/>
            <person name="Gao Y.C."/>
            <person name="Liu J.Z."/>
            <person name="Shao H.Z."/>
            <person name="Wang X."/>
            <person name="Wang C.C."/>
            <person name="Yang T.C."/>
            <person name="Huo Q.B."/>
            <person name="Li W."/>
            <person name="Chen H.Y."/>
            <person name="Chen S.E."/>
            <person name="Zhou L.G."/>
            <person name="Ni X.B."/>
            <person name="Tian J.H."/>
            <person name="Sheng Y."/>
            <person name="Liu T."/>
            <person name="Pan Y.S."/>
            <person name="Xia L.Y."/>
            <person name="Li J."/>
            <person name="Zhao F."/>
            <person name="Cao W.C."/>
        </authorList>
    </citation>
    <scope>NUCLEOTIDE SEQUENCE</scope>
    <source>
        <strain evidence="1">Rsan-2018</strain>
    </source>
</reference>
<reference evidence="1" key="2">
    <citation type="submission" date="2021-09" db="EMBL/GenBank/DDBJ databases">
        <authorList>
            <person name="Jia N."/>
            <person name="Wang J."/>
            <person name="Shi W."/>
            <person name="Du L."/>
            <person name="Sun Y."/>
            <person name="Zhan W."/>
            <person name="Jiang J."/>
            <person name="Wang Q."/>
            <person name="Zhang B."/>
            <person name="Ji P."/>
            <person name="Sakyi L.B."/>
            <person name="Cui X."/>
            <person name="Yuan T."/>
            <person name="Jiang B."/>
            <person name="Yang W."/>
            <person name="Lam T.T.-Y."/>
            <person name="Chang Q."/>
            <person name="Ding S."/>
            <person name="Wang X."/>
            <person name="Zhu J."/>
            <person name="Ruan X."/>
            <person name="Zhao L."/>
            <person name="Wei J."/>
            <person name="Que T."/>
            <person name="Du C."/>
            <person name="Cheng J."/>
            <person name="Dai P."/>
            <person name="Han X."/>
            <person name="Huang E."/>
            <person name="Gao Y."/>
            <person name="Liu J."/>
            <person name="Shao H."/>
            <person name="Ye R."/>
            <person name="Li L."/>
            <person name="Wei W."/>
            <person name="Wang X."/>
            <person name="Wang C."/>
            <person name="Huo Q."/>
            <person name="Li W."/>
            <person name="Guo W."/>
            <person name="Chen H."/>
            <person name="Chen S."/>
            <person name="Zhou L."/>
            <person name="Zhou L."/>
            <person name="Ni X."/>
            <person name="Tian J."/>
            <person name="Zhou Y."/>
            <person name="Sheng Y."/>
            <person name="Liu T."/>
            <person name="Pan Y."/>
            <person name="Xia L."/>
            <person name="Li J."/>
            <person name="Zhao F."/>
            <person name="Cao W."/>
        </authorList>
    </citation>
    <scope>NUCLEOTIDE SEQUENCE</scope>
    <source>
        <strain evidence="1">Rsan-2018</strain>
        <tissue evidence="1">Larvae</tissue>
    </source>
</reference>
<evidence type="ECO:0000313" key="1">
    <source>
        <dbReference type="EMBL" id="KAH7963952.1"/>
    </source>
</evidence>
<organism evidence="1 2">
    <name type="scientific">Rhipicephalus sanguineus</name>
    <name type="common">Brown dog tick</name>
    <name type="synonym">Ixodes sanguineus</name>
    <dbReference type="NCBI Taxonomy" id="34632"/>
    <lineage>
        <taxon>Eukaryota</taxon>
        <taxon>Metazoa</taxon>
        <taxon>Ecdysozoa</taxon>
        <taxon>Arthropoda</taxon>
        <taxon>Chelicerata</taxon>
        <taxon>Arachnida</taxon>
        <taxon>Acari</taxon>
        <taxon>Parasitiformes</taxon>
        <taxon>Ixodida</taxon>
        <taxon>Ixodoidea</taxon>
        <taxon>Ixodidae</taxon>
        <taxon>Rhipicephalinae</taxon>
        <taxon>Rhipicephalus</taxon>
        <taxon>Rhipicephalus</taxon>
    </lineage>
</organism>
<dbReference type="EMBL" id="JABSTV010001249">
    <property type="protein sequence ID" value="KAH7963952.1"/>
    <property type="molecule type" value="Genomic_DNA"/>
</dbReference>
<accession>A0A9D4Q4K5</accession>
<gene>
    <name evidence="1" type="ORF">HPB52_023990</name>
</gene>